<evidence type="ECO:0000256" key="6">
    <source>
        <dbReference type="PROSITE-ProRule" id="PRU00191"/>
    </source>
</evidence>
<feature type="domain" description="SH2" evidence="7">
    <location>
        <begin position="122"/>
        <end position="197"/>
    </location>
</feature>
<reference evidence="9" key="1">
    <citation type="journal article" date="2023" name="Science">
        <title>Genome structures resolve the early diversification of teleost fishes.</title>
        <authorList>
            <person name="Parey E."/>
            <person name="Louis A."/>
            <person name="Montfort J."/>
            <person name="Bouchez O."/>
            <person name="Roques C."/>
            <person name="Iampietro C."/>
            <person name="Lluch J."/>
            <person name="Castinel A."/>
            <person name="Donnadieu C."/>
            <person name="Desvignes T."/>
            <person name="Floi Bucao C."/>
            <person name="Jouanno E."/>
            <person name="Wen M."/>
            <person name="Mejri S."/>
            <person name="Dirks R."/>
            <person name="Jansen H."/>
            <person name="Henkel C."/>
            <person name="Chen W.J."/>
            <person name="Zahm M."/>
            <person name="Cabau C."/>
            <person name="Klopp C."/>
            <person name="Thompson A.W."/>
            <person name="Robinson-Rechavi M."/>
            <person name="Braasch I."/>
            <person name="Lecointre G."/>
            <person name="Bobe J."/>
            <person name="Postlethwait J.H."/>
            <person name="Berthelot C."/>
            <person name="Roest Crollius H."/>
            <person name="Guiguen Y."/>
        </authorList>
    </citation>
    <scope>NUCLEOTIDE SEQUENCE</scope>
    <source>
        <strain evidence="9">NC1722</strain>
    </source>
</reference>
<keyword evidence="2" id="KW-0341">Growth regulation</keyword>
<evidence type="ECO:0000256" key="1">
    <source>
        <dbReference type="ARBA" id="ARBA00004906"/>
    </source>
</evidence>
<evidence type="ECO:0000256" key="3">
    <source>
        <dbReference type="ARBA" id="ARBA00022700"/>
    </source>
</evidence>
<dbReference type="SMART" id="SM00253">
    <property type="entry name" value="SOCS"/>
    <property type="match status" value="1"/>
</dbReference>
<dbReference type="GO" id="GO:0005942">
    <property type="term" value="C:phosphatidylinositol 3-kinase complex"/>
    <property type="evidence" value="ECO:0007669"/>
    <property type="project" value="TreeGrafter"/>
</dbReference>
<dbReference type="GO" id="GO:0035556">
    <property type="term" value="P:intracellular signal transduction"/>
    <property type="evidence" value="ECO:0007669"/>
    <property type="project" value="InterPro"/>
</dbReference>
<sequence>MLRCSRQGLRFCGKQLFLFLGWFPRQQGSYENNFWSSEVDDNNIWPETVEVPLGANWDRARARLTCALGSDPTRFTDFRDRGISKLFGDSKLTVRQPCGWPRSERDFRLIATTSAMLEDSGFYWGPMTVEDAHARLRGEPTGTFLIRDSRRQDFFFTLSYRSASGPVSVRIAFQGSRFGLAGGRLTFESLFALLEHYAASPKRSLTAAYRKSRLRSLQELCRQRIVETWGAAMIERIPVNAVLKDFLRSFPFRL</sequence>
<dbReference type="SUPFAM" id="SSF55550">
    <property type="entry name" value="SH2 domain"/>
    <property type="match status" value="1"/>
</dbReference>
<dbReference type="InterPro" id="IPR000980">
    <property type="entry name" value="SH2"/>
</dbReference>
<keyword evidence="5 6" id="KW-0727">SH2 domain</keyword>
<dbReference type="Gene3D" id="1.10.750.20">
    <property type="entry name" value="SOCS box"/>
    <property type="match status" value="1"/>
</dbReference>
<dbReference type="PANTHER" id="PTHR10155">
    <property type="entry name" value="PHOSPHATIDYLINOSITOL 3-KINASE REGULATORY SUBUNIT"/>
    <property type="match status" value="1"/>
</dbReference>
<keyword evidence="3" id="KW-0734">Signal transduction inhibitor</keyword>
<dbReference type="InterPro" id="IPR036860">
    <property type="entry name" value="SH2_dom_sf"/>
</dbReference>
<evidence type="ECO:0000313" key="10">
    <source>
        <dbReference type="Proteomes" id="UP001221898"/>
    </source>
</evidence>
<dbReference type="EMBL" id="JAINUG010000217">
    <property type="protein sequence ID" value="KAJ8387093.1"/>
    <property type="molecule type" value="Genomic_DNA"/>
</dbReference>
<comment type="pathway">
    <text evidence="1">Protein modification; protein ubiquitination.</text>
</comment>
<comment type="caution">
    <text evidence="9">The sequence shown here is derived from an EMBL/GenBank/DDBJ whole genome shotgun (WGS) entry which is preliminary data.</text>
</comment>
<organism evidence="9 10">
    <name type="scientific">Aldrovandia affinis</name>
    <dbReference type="NCBI Taxonomy" id="143900"/>
    <lineage>
        <taxon>Eukaryota</taxon>
        <taxon>Metazoa</taxon>
        <taxon>Chordata</taxon>
        <taxon>Craniata</taxon>
        <taxon>Vertebrata</taxon>
        <taxon>Euteleostomi</taxon>
        <taxon>Actinopterygii</taxon>
        <taxon>Neopterygii</taxon>
        <taxon>Teleostei</taxon>
        <taxon>Notacanthiformes</taxon>
        <taxon>Halosauridae</taxon>
        <taxon>Aldrovandia</taxon>
    </lineage>
</organism>
<accession>A0AAD7RN72</accession>
<keyword evidence="4" id="KW-0833">Ubl conjugation pathway</keyword>
<dbReference type="InterPro" id="IPR036036">
    <property type="entry name" value="SOCS_box-like_dom_sf"/>
</dbReference>
<dbReference type="PANTHER" id="PTHR10155:SF4">
    <property type="entry name" value="SUPPRESSOR OF CYTOKINE SIGNALING 1"/>
    <property type="match status" value="1"/>
</dbReference>
<keyword evidence="10" id="KW-1185">Reference proteome</keyword>
<dbReference type="SUPFAM" id="SSF158235">
    <property type="entry name" value="SOCS box-like"/>
    <property type="match status" value="1"/>
</dbReference>
<dbReference type="Proteomes" id="UP001221898">
    <property type="component" value="Unassembled WGS sequence"/>
</dbReference>
<dbReference type="AlphaFoldDB" id="A0AAD7RN72"/>
<evidence type="ECO:0008006" key="11">
    <source>
        <dbReference type="Google" id="ProtNLM"/>
    </source>
</evidence>
<evidence type="ECO:0000313" key="9">
    <source>
        <dbReference type="EMBL" id="KAJ8387093.1"/>
    </source>
</evidence>
<evidence type="ECO:0000259" key="7">
    <source>
        <dbReference type="PROSITE" id="PS50001"/>
    </source>
</evidence>
<feature type="domain" description="SOCS box" evidence="8">
    <location>
        <begin position="204"/>
        <end position="253"/>
    </location>
</feature>
<proteinExistence type="predicted"/>
<dbReference type="GO" id="GO:0046935">
    <property type="term" value="F:1-phosphatidylinositol-3-kinase regulator activity"/>
    <property type="evidence" value="ECO:0007669"/>
    <property type="project" value="TreeGrafter"/>
</dbReference>
<protein>
    <recommendedName>
        <fullName evidence="11">Suppressor of cytokine signaling 1</fullName>
    </recommendedName>
</protein>
<dbReference type="Pfam" id="PF00017">
    <property type="entry name" value="SH2"/>
    <property type="match status" value="1"/>
</dbReference>
<gene>
    <name evidence="9" type="ORF">AAFF_G00160330</name>
</gene>
<dbReference type="SMART" id="SM00252">
    <property type="entry name" value="SH2"/>
    <property type="match status" value="1"/>
</dbReference>
<evidence type="ECO:0000256" key="5">
    <source>
        <dbReference type="ARBA" id="ARBA00022999"/>
    </source>
</evidence>
<dbReference type="GO" id="GO:0046854">
    <property type="term" value="P:phosphatidylinositol phosphate biosynthetic process"/>
    <property type="evidence" value="ECO:0007669"/>
    <property type="project" value="TreeGrafter"/>
</dbReference>
<dbReference type="GO" id="GO:0009968">
    <property type="term" value="P:negative regulation of signal transduction"/>
    <property type="evidence" value="ECO:0007669"/>
    <property type="project" value="UniProtKB-KW"/>
</dbReference>
<dbReference type="InterPro" id="IPR001496">
    <property type="entry name" value="SOCS_box"/>
</dbReference>
<dbReference type="PROSITE" id="PS50001">
    <property type="entry name" value="SH2"/>
    <property type="match status" value="1"/>
</dbReference>
<evidence type="ECO:0000256" key="4">
    <source>
        <dbReference type="ARBA" id="ARBA00022786"/>
    </source>
</evidence>
<dbReference type="PROSITE" id="PS50225">
    <property type="entry name" value="SOCS"/>
    <property type="match status" value="1"/>
</dbReference>
<evidence type="ECO:0000256" key="2">
    <source>
        <dbReference type="ARBA" id="ARBA00022604"/>
    </source>
</evidence>
<name>A0AAD7RN72_9TELE</name>
<evidence type="ECO:0000259" key="8">
    <source>
        <dbReference type="PROSITE" id="PS50225"/>
    </source>
</evidence>
<dbReference type="Gene3D" id="3.30.505.10">
    <property type="entry name" value="SH2 domain"/>
    <property type="match status" value="1"/>
</dbReference>